<keyword evidence="4 7" id="KW-0812">Transmembrane</keyword>
<evidence type="ECO:0000259" key="8">
    <source>
        <dbReference type="PROSITE" id="PS50928"/>
    </source>
</evidence>
<dbReference type="AlphaFoldDB" id="A0A949K014"/>
<evidence type="ECO:0000313" key="10">
    <source>
        <dbReference type="Proteomes" id="UP000712157"/>
    </source>
</evidence>
<feature type="transmembrane region" description="Helical" evidence="7">
    <location>
        <begin position="203"/>
        <end position="225"/>
    </location>
</feature>
<evidence type="ECO:0000256" key="2">
    <source>
        <dbReference type="ARBA" id="ARBA00022448"/>
    </source>
</evidence>
<keyword evidence="2 7" id="KW-0813">Transport</keyword>
<evidence type="ECO:0000256" key="5">
    <source>
        <dbReference type="ARBA" id="ARBA00022989"/>
    </source>
</evidence>
<keyword evidence="3" id="KW-1003">Cell membrane</keyword>
<name>A0A949K014_9FIRM</name>
<feature type="transmembrane region" description="Helical" evidence="7">
    <location>
        <begin position="7"/>
        <end position="29"/>
    </location>
</feature>
<evidence type="ECO:0000256" key="1">
    <source>
        <dbReference type="ARBA" id="ARBA00004651"/>
    </source>
</evidence>
<gene>
    <name evidence="9" type="ORF">KTH89_07095</name>
</gene>
<dbReference type="RefSeq" id="WP_238721196.1">
    <property type="nucleotide sequence ID" value="NZ_JAHQCW010000008.1"/>
</dbReference>
<keyword evidence="5 7" id="KW-1133">Transmembrane helix</keyword>
<dbReference type="Gene3D" id="1.10.3720.10">
    <property type="entry name" value="MetI-like"/>
    <property type="match status" value="1"/>
</dbReference>
<evidence type="ECO:0000256" key="6">
    <source>
        <dbReference type="ARBA" id="ARBA00023136"/>
    </source>
</evidence>
<sequence>MKKSKFYPLYFVLPVLLVYGIFYLIPITFGEVYAFTNWNIYVSDIKFNGLDNFKQMFTDSSTARIFWRAVSNTLYYAFMTLILGNIISLMLALALNKNLKTKSILRTIYFIPTMLCALAVGLIFTAVYNPQYGIINTVLRGIGLGNLTQQWIADPAIAMNSVIIAGIWKGVGMTSLIYLAGLQGIPGEYYEAAKIDGAGKIQTFFRITLPLLISSVTINLFLGFVGGLKVFDFVITITKGGPGMQTQVLATMVYKELSAGRYGMATAYELVLNIIIAVLAFAGLALLKKREVEL</sequence>
<dbReference type="GO" id="GO:0055085">
    <property type="term" value="P:transmembrane transport"/>
    <property type="evidence" value="ECO:0007669"/>
    <property type="project" value="InterPro"/>
</dbReference>
<dbReference type="EMBL" id="JAHQCW010000008">
    <property type="protein sequence ID" value="MBU9736300.1"/>
    <property type="molecule type" value="Genomic_DNA"/>
</dbReference>
<evidence type="ECO:0000313" key="9">
    <source>
        <dbReference type="EMBL" id="MBU9736300.1"/>
    </source>
</evidence>
<dbReference type="Pfam" id="PF00528">
    <property type="entry name" value="BPD_transp_1"/>
    <property type="match status" value="1"/>
</dbReference>
<feature type="domain" description="ABC transmembrane type-1" evidence="8">
    <location>
        <begin position="70"/>
        <end position="283"/>
    </location>
</feature>
<dbReference type="PANTHER" id="PTHR30193">
    <property type="entry name" value="ABC TRANSPORTER PERMEASE PROTEIN"/>
    <property type="match status" value="1"/>
</dbReference>
<keyword evidence="10" id="KW-1185">Reference proteome</keyword>
<feature type="transmembrane region" description="Helical" evidence="7">
    <location>
        <begin position="270"/>
        <end position="287"/>
    </location>
</feature>
<evidence type="ECO:0000256" key="7">
    <source>
        <dbReference type="RuleBase" id="RU363032"/>
    </source>
</evidence>
<proteinExistence type="inferred from homology"/>
<dbReference type="InterPro" id="IPR000515">
    <property type="entry name" value="MetI-like"/>
</dbReference>
<dbReference type="PROSITE" id="PS50928">
    <property type="entry name" value="ABC_TM1"/>
    <property type="match status" value="1"/>
</dbReference>
<dbReference type="Proteomes" id="UP000712157">
    <property type="component" value="Unassembled WGS sequence"/>
</dbReference>
<keyword evidence="6 7" id="KW-0472">Membrane</keyword>
<dbReference type="PANTHER" id="PTHR30193:SF37">
    <property type="entry name" value="INNER MEMBRANE ABC TRANSPORTER PERMEASE PROTEIN YCJO"/>
    <property type="match status" value="1"/>
</dbReference>
<comment type="subcellular location">
    <subcellularLocation>
        <location evidence="1 7">Cell membrane</location>
        <topology evidence="1 7">Multi-pass membrane protein</topology>
    </subcellularLocation>
</comment>
<feature type="transmembrane region" description="Helical" evidence="7">
    <location>
        <begin position="74"/>
        <end position="95"/>
    </location>
</feature>
<dbReference type="InterPro" id="IPR051393">
    <property type="entry name" value="ABC_transporter_permease"/>
</dbReference>
<evidence type="ECO:0000256" key="4">
    <source>
        <dbReference type="ARBA" id="ARBA00022692"/>
    </source>
</evidence>
<feature type="transmembrane region" description="Helical" evidence="7">
    <location>
        <begin position="107"/>
        <end position="128"/>
    </location>
</feature>
<dbReference type="InterPro" id="IPR035906">
    <property type="entry name" value="MetI-like_sf"/>
</dbReference>
<dbReference type="GO" id="GO:0005886">
    <property type="term" value="C:plasma membrane"/>
    <property type="evidence" value="ECO:0007669"/>
    <property type="project" value="UniProtKB-SubCell"/>
</dbReference>
<comment type="similarity">
    <text evidence="7">Belongs to the binding-protein-dependent transport system permease family.</text>
</comment>
<dbReference type="SUPFAM" id="SSF161098">
    <property type="entry name" value="MetI-like"/>
    <property type="match status" value="1"/>
</dbReference>
<reference evidence="9" key="1">
    <citation type="submission" date="2021-06" db="EMBL/GenBank/DDBJ databases">
        <title>Description of novel taxa of the family Lachnospiraceae.</title>
        <authorList>
            <person name="Chaplin A.V."/>
            <person name="Sokolova S.R."/>
            <person name="Pikina A.P."/>
            <person name="Korzhanova M."/>
            <person name="Belova V."/>
            <person name="Korostin D."/>
            <person name="Efimov B.A."/>
        </authorList>
    </citation>
    <scope>NUCLEOTIDE SEQUENCE</scope>
    <source>
        <strain evidence="9">ASD5720</strain>
    </source>
</reference>
<organism evidence="9 10">
    <name type="scientific">Diplocloster agilis</name>
    <dbReference type="NCBI Taxonomy" id="2850323"/>
    <lineage>
        <taxon>Bacteria</taxon>
        <taxon>Bacillati</taxon>
        <taxon>Bacillota</taxon>
        <taxon>Clostridia</taxon>
        <taxon>Lachnospirales</taxon>
        <taxon>Lachnospiraceae</taxon>
        <taxon>Diplocloster</taxon>
    </lineage>
</organism>
<feature type="transmembrane region" description="Helical" evidence="7">
    <location>
        <begin position="157"/>
        <end position="182"/>
    </location>
</feature>
<evidence type="ECO:0000256" key="3">
    <source>
        <dbReference type="ARBA" id="ARBA00022475"/>
    </source>
</evidence>
<comment type="caution">
    <text evidence="9">The sequence shown here is derived from an EMBL/GenBank/DDBJ whole genome shotgun (WGS) entry which is preliminary data.</text>
</comment>
<accession>A0A949K014</accession>
<protein>
    <submittedName>
        <fullName evidence="9">Sugar ABC transporter permease</fullName>
    </submittedName>
</protein>
<dbReference type="CDD" id="cd06261">
    <property type="entry name" value="TM_PBP2"/>
    <property type="match status" value="1"/>
</dbReference>